<dbReference type="PRINTS" id="PR00131">
    <property type="entry name" value="GLHYDRLASE1"/>
</dbReference>
<dbReference type="Pfam" id="PF00232">
    <property type="entry name" value="Glyco_hydro_1"/>
    <property type="match status" value="1"/>
</dbReference>
<evidence type="ECO:0000256" key="1">
    <source>
        <dbReference type="ARBA" id="ARBA00010838"/>
    </source>
</evidence>
<dbReference type="EMBL" id="VBWP01000003">
    <property type="protein sequence ID" value="TLG75400.1"/>
    <property type="molecule type" value="Genomic_DNA"/>
</dbReference>
<dbReference type="GO" id="GO:0008706">
    <property type="term" value="F:6-phospho-beta-glucosidase activity"/>
    <property type="evidence" value="ECO:0007669"/>
    <property type="project" value="UniProtKB-EC"/>
</dbReference>
<evidence type="ECO:0000256" key="5">
    <source>
        <dbReference type="RuleBase" id="RU003690"/>
    </source>
</evidence>
<protein>
    <submittedName>
        <fullName evidence="7">6-phospho-beta-glucosidase</fullName>
        <ecNumber evidence="7">3.2.1.86</ecNumber>
    </submittedName>
</protein>
<dbReference type="PANTHER" id="PTHR10353">
    <property type="entry name" value="GLYCOSYL HYDROLASE"/>
    <property type="match status" value="1"/>
</dbReference>
<dbReference type="InParanoid" id="A0A5R8QEE9"/>
<name>A0A5R8QEE9_9FIRM</name>
<dbReference type="PANTHER" id="PTHR10353:SF296">
    <property type="entry name" value="6-PHOSPHO-BETA-GLUCOSIDASE"/>
    <property type="match status" value="1"/>
</dbReference>
<dbReference type="PROSITE" id="PS00572">
    <property type="entry name" value="GLYCOSYL_HYDROL_F1_1"/>
    <property type="match status" value="1"/>
</dbReference>
<dbReference type="GO" id="GO:0016052">
    <property type="term" value="P:carbohydrate catabolic process"/>
    <property type="evidence" value="ECO:0007669"/>
    <property type="project" value="TreeGrafter"/>
</dbReference>
<proteinExistence type="inferred from homology"/>
<gene>
    <name evidence="7" type="primary">ascB</name>
    <name evidence="7" type="ORF">FEZ08_04950</name>
</gene>
<dbReference type="OrthoDB" id="1637462at2"/>
<dbReference type="EC" id="3.2.1.86" evidence="7"/>
<dbReference type="InterPro" id="IPR018120">
    <property type="entry name" value="Glyco_hydro_1_AS"/>
</dbReference>
<evidence type="ECO:0000256" key="4">
    <source>
        <dbReference type="PROSITE-ProRule" id="PRU10055"/>
    </source>
</evidence>
<dbReference type="InterPro" id="IPR033132">
    <property type="entry name" value="GH_1_N_CS"/>
</dbReference>
<dbReference type="GO" id="GO:0005829">
    <property type="term" value="C:cytosol"/>
    <property type="evidence" value="ECO:0007669"/>
    <property type="project" value="TreeGrafter"/>
</dbReference>
<dbReference type="RefSeq" id="WP_138190607.1">
    <property type="nucleotide sequence ID" value="NZ_VBWP01000003.1"/>
</dbReference>
<evidence type="ECO:0000313" key="8">
    <source>
        <dbReference type="Proteomes" id="UP000306912"/>
    </source>
</evidence>
<dbReference type="InterPro" id="IPR017853">
    <property type="entry name" value="GH"/>
</dbReference>
<dbReference type="Gene3D" id="3.20.20.80">
    <property type="entry name" value="Glycosidases"/>
    <property type="match status" value="1"/>
</dbReference>
<evidence type="ECO:0000313" key="7">
    <source>
        <dbReference type="EMBL" id="TLG75400.1"/>
    </source>
</evidence>
<dbReference type="InterPro" id="IPR001360">
    <property type="entry name" value="Glyco_hydro_1"/>
</dbReference>
<dbReference type="NCBIfam" id="NF007356">
    <property type="entry name" value="PRK09852.1"/>
    <property type="match status" value="1"/>
</dbReference>
<evidence type="ECO:0000256" key="3">
    <source>
        <dbReference type="ARBA" id="ARBA00023295"/>
    </source>
</evidence>
<dbReference type="NCBIfam" id="NF007158">
    <property type="entry name" value="PRK09593.1"/>
    <property type="match status" value="1"/>
</dbReference>
<comment type="similarity">
    <text evidence="1 5">Belongs to the glycosyl hydrolase 1 family.</text>
</comment>
<dbReference type="FunFam" id="3.20.20.80:FF:000004">
    <property type="entry name" value="Beta-glucosidase 6-phospho-beta-glucosidase"/>
    <property type="match status" value="1"/>
</dbReference>
<comment type="caution">
    <text evidence="7">The sequence shown here is derived from an EMBL/GenBank/DDBJ whole genome shotgun (WGS) entry which is preliminary data.</text>
</comment>
<evidence type="ECO:0000256" key="2">
    <source>
        <dbReference type="ARBA" id="ARBA00022801"/>
    </source>
</evidence>
<dbReference type="AlphaFoldDB" id="A0A5R8QEE9"/>
<evidence type="ECO:0000256" key="6">
    <source>
        <dbReference type="RuleBase" id="RU004468"/>
    </source>
</evidence>
<accession>A0A5R8QEE9</accession>
<dbReference type="SUPFAM" id="SSF51445">
    <property type="entry name" value="(Trans)glycosidases"/>
    <property type="match status" value="1"/>
</dbReference>
<sequence length="477" mass="54756">MSKFPEHFLWGGAIAANQSEGAYNVDGKGLSLVDILPDAKHGRREAEYHPRQGMQTVYDFYPSHDSIGFYYNYKEDIQMLAEMGFKVFRTSISWPRIFPNGDEAEPNEAGLQYYQDLFQCCKDHGMELLVTINHFDTPFGLFDKYGGWANRQVIDFFLNYCRAIFERYQDLVKYWITFNEINVILHSGYIGGALDIENEANPLQVKYQAMHHQFVASSLATKLAHEINADYQIGCMIAGAAIYPYSCKPADVWKAKTAERQNYFFLDIHARGKYPSYTEKLFREQNVSLQIEAGDLEILEQYPVDFMAFSYYASYVAADDESDKERSGGNMFSAIKNPYLPESEWGWQIDPLGLRIVTNDLYDRYQLPLFVVENGLGANDTVEADDTINDQYRIDYLREHIRELGNAIEDGAEVIGYTSWGCIDLVSAGTGEMAKRYGYIYVDRDNNGEGTQKRLRKQSFHWYKKVIATNGSDIENI</sequence>
<keyword evidence="2 6" id="KW-0378">Hydrolase</keyword>
<dbReference type="PROSITE" id="PS00653">
    <property type="entry name" value="GLYCOSYL_HYDROL_F1_2"/>
    <property type="match status" value="1"/>
</dbReference>
<reference evidence="7 8" key="1">
    <citation type="submission" date="2019-05" db="EMBL/GenBank/DDBJ databases">
        <title>Culicoidintestinum kansasii gen. nov., sp. nov. from the gastrointestinal tract of the biting midge, Culicoides sonorensis.</title>
        <authorList>
            <person name="Neupane S."/>
            <person name="Ghosh A."/>
            <person name="Gunther S."/>
            <person name="Martin K."/>
            <person name="Zurek L."/>
        </authorList>
    </citation>
    <scope>NUCLEOTIDE SEQUENCE [LARGE SCALE GENOMIC DNA]</scope>
    <source>
        <strain evidence="7 8">CS-1</strain>
    </source>
</reference>
<dbReference type="Proteomes" id="UP000306912">
    <property type="component" value="Unassembled WGS sequence"/>
</dbReference>
<feature type="active site" description="Nucleophile" evidence="4">
    <location>
        <position position="373"/>
    </location>
</feature>
<keyword evidence="3 6" id="KW-0326">Glycosidase</keyword>
<keyword evidence="8" id="KW-1185">Reference proteome</keyword>
<organism evidence="7 8">
    <name type="scientific">Culicoidibacter larvae</name>
    <dbReference type="NCBI Taxonomy" id="2579976"/>
    <lineage>
        <taxon>Bacteria</taxon>
        <taxon>Bacillati</taxon>
        <taxon>Bacillota</taxon>
        <taxon>Culicoidibacteria</taxon>
        <taxon>Culicoidibacterales</taxon>
        <taxon>Culicoidibacteraceae</taxon>
        <taxon>Culicoidibacter</taxon>
    </lineage>
</organism>